<evidence type="ECO:0000256" key="12">
    <source>
        <dbReference type="SAM" id="MobiDB-lite"/>
    </source>
</evidence>
<dbReference type="Gene3D" id="1.10.510.10">
    <property type="entry name" value="Transferase(Phosphotransferase) domain 1"/>
    <property type="match status" value="2"/>
</dbReference>
<evidence type="ECO:0000256" key="14">
    <source>
        <dbReference type="SAM" id="SignalP"/>
    </source>
</evidence>
<evidence type="ECO:0000256" key="7">
    <source>
        <dbReference type="ARBA" id="ARBA00022840"/>
    </source>
</evidence>
<reference evidence="16 17" key="1">
    <citation type="journal article" date="2023" name="Plants (Basel)">
        <title>Bridging the Gap: Combining Genomics and Transcriptomics Approaches to Understand Stylosanthes scabra, an Orphan Legume from the Brazilian Caatinga.</title>
        <authorList>
            <person name="Ferreira-Neto J.R.C."/>
            <person name="da Silva M.D."/>
            <person name="Binneck E."/>
            <person name="de Melo N.F."/>
            <person name="da Silva R.H."/>
            <person name="de Melo A.L.T.M."/>
            <person name="Pandolfi V."/>
            <person name="Bustamante F.O."/>
            <person name="Brasileiro-Vidal A.C."/>
            <person name="Benko-Iseppon A.M."/>
        </authorList>
    </citation>
    <scope>NUCLEOTIDE SEQUENCE [LARGE SCALE GENOMIC DNA]</scope>
    <source>
        <tissue evidence="16">Leaves</tissue>
    </source>
</reference>
<comment type="subcellular location">
    <subcellularLocation>
        <location evidence="1">Membrane</location>
        <topology evidence="1">Single-pass type I membrane protein</topology>
    </subcellularLocation>
</comment>
<accession>A0ABU6W7Y7</accession>
<dbReference type="InterPro" id="IPR017441">
    <property type="entry name" value="Protein_kinase_ATP_BS"/>
</dbReference>
<comment type="caution">
    <text evidence="16">The sequence shown here is derived from an EMBL/GenBank/DDBJ whole genome shotgun (WGS) entry which is preliminary data.</text>
</comment>
<evidence type="ECO:0000256" key="10">
    <source>
        <dbReference type="ARBA" id="ARBA00023180"/>
    </source>
</evidence>
<evidence type="ECO:0000259" key="15">
    <source>
        <dbReference type="PROSITE" id="PS50011"/>
    </source>
</evidence>
<evidence type="ECO:0000256" key="13">
    <source>
        <dbReference type="SAM" id="Phobius"/>
    </source>
</evidence>
<keyword evidence="10" id="KW-0325">Glycoprotein</keyword>
<feature type="signal peptide" evidence="14">
    <location>
        <begin position="1"/>
        <end position="24"/>
    </location>
</feature>
<keyword evidence="9 13" id="KW-0472">Membrane</keyword>
<keyword evidence="3" id="KW-0808">Transferase</keyword>
<evidence type="ECO:0000256" key="1">
    <source>
        <dbReference type="ARBA" id="ARBA00004479"/>
    </source>
</evidence>
<evidence type="ECO:0000313" key="16">
    <source>
        <dbReference type="EMBL" id="MED6181300.1"/>
    </source>
</evidence>
<feature type="region of interest" description="Disordered" evidence="12">
    <location>
        <begin position="759"/>
        <end position="824"/>
    </location>
</feature>
<keyword evidence="4 13" id="KW-0812">Transmembrane</keyword>
<keyword evidence="17" id="KW-1185">Reference proteome</keyword>
<evidence type="ECO:0000256" key="9">
    <source>
        <dbReference type="ARBA" id="ARBA00023136"/>
    </source>
</evidence>
<evidence type="ECO:0000256" key="3">
    <source>
        <dbReference type="ARBA" id="ARBA00022679"/>
    </source>
</evidence>
<keyword evidence="2" id="KW-0418">Kinase</keyword>
<dbReference type="PROSITE" id="PS50011">
    <property type="entry name" value="PROTEIN_KINASE_DOM"/>
    <property type="match status" value="1"/>
</dbReference>
<dbReference type="InterPro" id="IPR045272">
    <property type="entry name" value="ANXUR1/2-like"/>
</dbReference>
<dbReference type="PANTHER" id="PTHR34590">
    <property type="entry name" value="OS03G0124300 PROTEIN-RELATED"/>
    <property type="match status" value="1"/>
</dbReference>
<dbReference type="Gene3D" id="2.60.120.430">
    <property type="entry name" value="Galactose-binding lectin"/>
    <property type="match status" value="2"/>
</dbReference>
<dbReference type="PANTHER" id="PTHR34590:SF5">
    <property type="entry name" value="OS04G0586500 PROTEIN"/>
    <property type="match status" value="1"/>
</dbReference>
<evidence type="ECO:0000256" key="4">
    <source>
        <dbReference type="ARBA" id="ARBA00022692"/>
    </source>
</evidence>
<keyword evidence="6 11" id="KW-0547">Nucleotide-binding</keyword>
<dbReference type="Pfam" id="PF12819">
    <property type="entry name" value="Malectin_like"/>
    <property type="match status" value="1"/>
</dbReference>
<dbReference type="Pfam" id="PF07714">
    <property type="entry name" value="PK_Tyr_Ser-Thr"/>
    <property type="match status" value="1"/>
</dbReference>
<name>A0ABU6W7Y7_9FABA</name>
<evidence type="ECO:0000256" key="11">
    <source>
        <dbReference type="PROSITE-ProRule" id="PRU10141"/>
    </source>
</evidence>
<feature type="compositionally biased region" description="Polar residues" evidence="12">
    <location>
        <begin position="785"/>
        <end position="798"/>
    </location>
</feature>
<sequence length="824" mass="90963">MQESAGLLLVLSLVLSNAILHVWSQGTGELLLACGDESGAKDLDGRQWSPDGKYLSQGSSSIASKATYQDPSLISQVPYMTARIFESEATYKFPIQPDKRYWLRLHFYPSSYGSHDSAYSYFSVTANSITLLSNFSASITCLALSQAYIDREYSLAALGSDTLTLTFRPADKIGAFAFVNGIQLIQMPDLFGSASMVGFDQTLDAKSMHLQTMFRLNVGGKYISPTQDSGLTRMWYDDYPYLYGASTGITTTAPSDVKLNYQSMPQYTAPSDVYLTSRSMGSDKNLNMGYNLTWIFQIDPNSMYLVRMHFCDYYNKEVNELAFNVFLNSQTAETGVDVIAIAGGKGIPLFKDFVVYSKDGDGSDQLWVALHPNDITKPSYLDAILNGLEIFKLSDTDLSGPNPTPSDMLNKFGSQGDFGEVHKHLNKTIVIGGAAGGAAGFALVAAICVALHRKKKYAGQHSRSSWLPVHGNSSATTKSSISGRSVGSCNLTAMAQGLCRHFSLHEMKQATKNFNESNVIGVGGFGKVYKGTVDNGTKVAIKRSNPESEQGVNEFQTEIEMLSKLRHKHLVSLIGFCEENDEMCLVYDYMAMGTFREHLYKGNKRVGTLSWKQRLEICIGAARGLHYLHTGAKYTIIHRDGSFGYLDPEYFRRQQLTEKSDVYSFGVVLCEALCARPVLNPSLPKEQVSLAEWVLLCKRRGTLEEIIDPSLKGKINPESLKKFVDTAEKCLSDVGVERPSMNDLLWNLEFALTLQENGSTQSSASHSRESGFEEISLDNKDTASHSKSQSLGGQNEPSQQQQQQDSTIDNSDDIYSQFVNLNGR</sequence>
<dbReference type="InterPro" id="IPR000719">
    <property type="entry name" value="Prot_kinase_dom"/>
</dbReference>
<keyword evidence="2" id="KW-0723">Serine/threonine-protein kinase</keyword>
<feature type="domain" description="Protein kinase" evidence="15">
    <location>
        <begin position="514"/>
        <end position="751"/>
    </location>
</feature>
<dbReference type="PROSITE" id="PS00107">
    <property type="entry name" value="PROTEIN_KINASE_ATP"/>
    <property type="match status" value="1"/>
</dbReference>
<dbReference type="InterPro" id="IPR001245">
    <property type="entry name" value="Ser-Thr/Tyr_kinase_cat_dom"/>
</dbReference>
<dbReference type="EMBL" id="JASCZI010181296">
    <property type="protein sequence ID" value="MED6181300.1"/>
    <property type="molecule type" value="Genomic_DNA"/>
</dbReference>
<feature type="compositionally biased region" description="Basic and acidic residues" evidence="12">
    <location>
        <begin position="766"/>
        <end position="784"/>
    </location>
</feature>
<dbReference type="InterPro" id="IPR024788">
    <property type="entry name" value="Malectin-like_Carb-bd_dom"/>
</dbReference>
<evidence type="ECO:0000256" key="8">
    <source>
        <dbReference type="ARBA" id="ARBA00022989"/>
    </source>
</evidence>
<evidence type="ECO:0000256" key="6">
    <source>
        <dbReference type="ARBA" id="ARBA00022741"/>
    </source>
</evidence>
<protein>
    <recommendedName>
        <fullName evidence="15">Protein kinase domain-containing protein</fullName>
    </recommendedName>
</protein>
<evidence type="ECO:0000256" key="5">
    <source>
        <dbReference type="ARBA" id="ARBA00022729"/>
    </source>
</evidence>
<gene>
    <name evidence="16" type="ORF">PIB30_018035</name>
</gene>
<feature type="chain" id="PRO_5047141624" description="Protein kinase domain-containing protein" evidence="14">
    <location>
        <begin position="25"/>
        <end position="824"/>
    </location>
</feature>
<dbReference type="SUPFAM" id="SSF56112">
    <property type="entry name" value="Protein kinase-like (PK-like)"/>
    <property type="match status" value="1"/>
</dbReference>
<keyword evidence="5 14" id="KW-0732">Signal</keyword>
<evidence type="ECO:0000256" key="2">
    <source>
        <dbReference type="ARBA" id="ARBA00022527"/>
    </source>
</evidence>
<dbReference type="InterPro" id="IPR011009">
    <property type="entry name" value="Kinase-like_dom_sf"/>
</dbReference>
<feature type="transmembrane region" description="Helical" evidence="13">
    <location>
        <begin position="429"/>
        <end position="451"/>
    </location>
</feature>
<feature type="compositionally biased region" description="Polar residues" evidence="12">
    <location>
        <begin position="805"/>
        <end position="824"/>
    </location>
</feature>
<organism evidence="16 17">
    <name type="scientific">Stylosanthes scabra</name>
    <dbReference type="NCBI Taxonomy" id="79078"/>
    <lineage>
        <taxon>Eukaryota</taxon>
        <taxon>Viridiplantae</taxon>
        <taxon>Streptophyta</taxon>
        <taxon>Embryophyta</taxon>
        <taxon>Tracheophyta</taxon>
        <taxon>Spermatophyta</taxon>
        <taxon>Magnoliopsida</taxon>
        <taxon>eudicotyledons</taxon>
        <taxon>Gunneridae</taxon>
        <taxon>Pentapetalae</taxon>
        <taxon>rosids</taxon>
        <taxon>fabids</taxon>
        <taxon>Fabales</taxon>
        <taxon>Fabaceae</taxon>
        <taxon>Papilionoideae</taxon>
        <taxon>50 kb inversion clade</taxon>
        <taxon>dalbergioids sensu lato</taxon>
        <taxon>Dalbergieae</taxon>
        <taxon>Pterocarpus clade</taxon>
        <taxon>Stylosanthes</taxon>
    </lineage>
</organism>
<keyword evidence="7 11" id="KW-0067">ATP-binding</keyword>
<keyword evidence="8 13" id="KW-1133">Transmembrane helix</keyword>
<dbReference type="Proteomes" id="UP001341840">
    <property type="component" value="Unassembled WGS sequence"/>
</dbReference>
<evidence type="ECO:0000313" key="17">
    <source>
        <dbReference type="Proteomes" id="UP001341840"/>
    </source>
</evidence>
<proteinExistence type="predicted"/>
<feature type="binding site" evidence="11">
    <location>
        <position position="542"/>
    </location>
    <ligand>
        <name>ATP</name>
        <dbReference type="ChEBI" id="CHEBI:30616"/>
    </ligand>
</feature>
<dbReference type="Gene3D" id="3.30.200.20">
    <property type="entry name" value="Phosphorylase Kinase, domain 1"/>
    <property type="match status" value="1"/>
</dbReference>